<dbReference type="GO" id="GO:0030267">
    <property type="term" value="F:glyoxylate reductase (NADPH) activity"/>
    <property type="evidence" value="ECO:0007669"/>
    <property type="project" value="TreeGrafter"/>
</dbReference>
<dbReference type="InterPro" id="IPR050223">
    <property type="entry name" value="D-isomer_2-hydroxyacid_DH"/>
</dbReference>
<dbReference type="PANTHER" id="PTHR10996">
    <property type="entry name" value="2-HYDROXYACID DEHYDROGENASE-RELATED"/>
    <property type="match status" value="1"/>
</dbReference>
<evidence type="ECO:0000313" key="8">
    <source>
        <dbReference type="Proteomes" id="UP000228635"/>
    </source>
</evidence>
<keyword evidence="2 4" id="KW-0560">Oxidoreductase</keyword>
<comment type="similarity">
    <text evidence="1 4">Belongs to the D-isomer specific 2-hydroxyacid dehydrogenase family.</text>
</comment>
<evidence type="ECO:0000256" key="4">
    <source>
        <dbReference type="RuleBase" id="RU003719"/>
    </source>
</evidence>
<dbReference type="GO" id="GO:0005829">
    <property type="term" value="C:cytosol"/>
    <property type="evidence" value="ECO:0007669"/>
    <property type="project" value="TreeGrafter"/>
</dbReference>
<dbReference type="InterPro" id="IPR029752">
    <property type="entry name" value="D-isomer_DH_CS1"/>
</dbReference>
<dbReference type="AlphaFoldDB" id="A0A2M6WHN1"/>
<dbReference type="PROSITE" id="PS00670">
    <property type="entry name" value="D_2_HYDROXYACID_DH_2"/>
    <property type="match status" value="1"/>
</dbReference>
<organism evidence="7 8">
    <name type="scientific">Candidatus Harrisonbacteria bacterium CG10_big_fil_rev_8_21_14_0_10_42_17</name>
    <dbReference type="NCBI Taxonomy" id="1974584"/>
    <lineage>
        <taxon>Bacteria</taxon>
        <taxon>Candidatus Harrisoniibacteriota</taxon>
    </lineage>
</organism>
<feature type="domain" description="D-isomer specific 2-hydroxyacid dehydrogenase NAD-binding" evidence="6">
    <location>
        <begin position="112"/>
        <end position="291"/>
    </location>
</feature>
<evidence type="ECO:0000259" key="5">
    <source>
        <dbReference type="Pfam" id="PF00389"/>
    </source>
</evidence>
<evidence type="ECO:0000256" key="1">
    <source>
        <dbReference type="ARBA" id="ARBA00005854"/>
    </source>
</evidence>
<dbReference type="PROSITE" id="PS00065">
    <property type="entry name" value="D_2_HYDROXYACID_DH_1"/>
    <property type="match status" value="1"/>
</dbReference>
<dbReference type="FunFam" id="3.40.50.720:FF:000203">
    <property type="entry name" value="D-3-phosphoglycerate dehydrogenase (SerA)"/>
    <property type="match status" value="1"/>
</dbReference>
<dbReference type="PROSITE" id="PS00671">
    <property type="entry name" value="D_2_HYDROXYACID_DH_3"/>
    <property type="match status" value="1"/>
</dbReference>
<reference evidence="8" key="1">
    <citation type="submission" date="2017-09" db="EMBL/GenBank/DDBJ databases">
        <title>Depth-based differentiation of microbial function through sediment-hosted aquifers and enrichment of novel symbionts in the deep terrestrial subsurface.</title>
        <authorList>
            <person name="Probst A.J."/>
            <person name="Ladd B."/>
            <person name="Jarett J.K."/>
            <person name="Geller-Mcgrath D.E."/>
            <person name="Sieber C.M.K."/>
            <person name="Emerson J.B."/>
            <person name="Anantharaman K."/>
            <person name="Thomas B.C."/>
            <person name="Malmstrom R."/>
            <person name="Stieglmeier M."/>
            <person name="Klingl A."/>
            <person name="Woyke T."/>
            <person name="Ryan C.M."/>
            <person name="Banfield J.F."/>
        </authorList>
    </citation>
    <scope>NUCLEOTIDE SEQUENCE [LARGE SCALE GENOMIC DNA]</scope>
</reference>
<dbReference type="PANTHER" id="PTHR10996:SF283">
    <property type="entry name" value="GLYOXYLATE_HYDROXYPYRUVATE REDUCTASE B"/>
    <property type="match status" value="1"/>
</dbReference>
<dbReference type="GO" id="GO:0051287">
    <property type="term" value="F:NAD binding"/>
    <property type="evidence" value="ECO:0007669"/>
    <property type="project" value="InterPro"/>
</dbReference>
<dbReference type="InterPro" id="IPR006140">
    <property type="entry name" value="D-isomer_DH_NAD-bd"/>
</dbReference>
<dbReference type="SUPFAM" id="SSF51735">
    <property type="entry name" value="NAD(P)-binding Rossmann-fold domains"/>
    <property type="match status" value="1"/>
</dbReference>
<dbReference type="Pfam" id="PF02826">
    <property type="entry name" value="2-Hacid_dh_C"/>
    <property type="match status" value="1"/>
</dbReference>
<dbReference type="Gene3D" id="3.40.50.720">
    <property type="entry name" value="NAD(P)-binding Rossmann-like Domain"/>
    <property type="match status" value="2"/>
</dbReference>
<feature type="domain" description="D-isomer specific 2-hydroxyacid dehydrogenase catalytic" evidence="5">
    <location>
        <begin position="4"/>
        <end position="323"/>
    </location>
</feature>
<comment type="caution">
    <text evidence="7">The sequence shown here is derived from an EMBL/GenBank/DDBJ whole genome shotgun (WGS) entry which is preliminary data.</text>
</comment>
<proteinExistence type="inferred from homology"/>
<evidence type="ECO:0000259" key="6">
    <source>
        <dbReference type="Pfam" id="PF02826"/>
    </source>
</evidence>
<dbReference type="GO" id="GO:0016618">
    <property type="term" value="F:hydroxypyruvate reductase [NAD(P)H] activity"/>
    <property type="evidence" value="ECO:0007669"/>
    <property type="project" value="TreeGrafter"/>
</dbReference>
<name>A0A2M6WHN1_9BACT</name>
<protein>
    <submittedName>
        <fullName evidence="7">D-glycerate dehydrogenase</fullName>
    </submittedName>
</protein>
<dbReference type="Proteomes" id="UP000228635">
    <property type="component" value="Unassembled WGS sequence"/>
</dbReference>
<dbReference type="Pfam" id="PF00389">
    <property type="entry name" value="2-Hacid_dh"/>
    <property type="match status" value="1"/>
</dbReference>
<gene>
    <name evidence="7" type="ORF">COU08_03290</name>
</gene>
<evidence type="ECO:0000313" key="7">
    <source>
        <dbReference type="EMBL" id="PIT92309.1"/>
    </source>
</evidence>
<dbReference type="EMBL" id="PFBA01000027">
    <property type="protein sequence ID" value="PIT92309.1"/>
    <property type="molecule type" value="Genomic_DNA"/>
</dbReference>
<evidence type="ECO:0000256" key="2">
    <source>
        <dbReference type="ARBA" id="ARBA00023002"/>
    </source>
</evidence>
<evidence type="ECO:0000256" key="3">
    <source>
        <dbReference type="ARBA" id="ARBA00023027"/>
    </source>
</evidence>
<sequence length="323" mass="35678">MARIYVTHPISDHGINLLKEKGYEVFINSEQHVFGKEDVIEAIKGKGYDAILSLLNDKIDESVFEAAGEQCKIFANYAVGYNNIDVVAAKRHTIVITNTPGVLTNTVAEHTFALLLSIMHRVAEADRFTRAGKYEGWAPQLLLGNDASGKTLGILGSGRIGSRVAHHGAKGFDMRVIYYDVKRNEHIEQEVGAEFRETVDEVIKEADIVTIHVPLLDSTRHLINRERLLMMKPTSYLVNTSRGPVIDEHALAEALRDGVIKGAALDVFENEPKYDPIFQGLDNVILTPHIASGTEETRQAMSEMAAQNIIAALEGQEPPNIVK</sequence>
<dbReference type="InterPro" id="IPR006139">
    <property type="entry name" value="D-isomer_2_OHA_DH_cat_dom"/>
</dbReference>
<dbReference type="InterPro" id="IPR029753">
    <property type="entry name" value="D-isomer_DH_CS"/>
</dbReference>
<accession>A0A2M6WHN1</accession>
<keyword evidence="3" id="KW-0520">NAD</keyword>
<dbReference type="SUPFAM" id="SSF52283">
    <property type="entry name" value="Formate/glycerate dehydrogenase catalytic domain-like"/>
    <property type="match status" value="1"/>
</dbReference>
<dbReference type="CDD" id="cd05301">
    <property type="entry name" value="GDH"/>
    <property type="match status" value="1"/>
</dbReference>
<dbReference type="InterPro" id="IPR036291">
    <property type="entry name" value="NAD(P)-bd_dom_sf"/>
</dbReference>